<keyword evidence="12 27" id="KW-1161">Viral attachment to host cell</keyword>
<keyword evidence="8 27" id="KW-0945">Host-virus interaction</keyword>
<evidence type="ECO:0000256" key="22">
    <source>
        <dbReference type="ARBA" id="ARBA00023261"/>
    </source>
</evidence>
<dbReference type="Pfam" id="PF00509">
    <property type="entry name" value="Hemagglutinin"/>
    <property type="match status" value="1"/>
</dbReference>
<evidence type="ECO:0000256" key="13">
    <source>
        <dbReference type="ARBA" id="ARBA00022844"/>
    </source>
</evidence>
<keyword evidence="16 27" id="KW-1164">Virus endocytosis by host</keyword>
<evidence type="ECO:0000256" key="21">
    <source>
        <dbReference type="ARBA" id="ARBA00023180"/>
    </source>
</evidence>
<keyword evidence="19 27" id="KW-0564">Palmitate</keyword>
<evidence type="ECO:0000256" key="4">
    <source>
        <dbReference type="ARBA" id="ARBA00022510"/>
    </source>
</evidence>
<evidence type="ECO:0000256" key="8">
    <source>
        <dbReference type="ARBA" id="ARBA00022581"/>
    </source>
</evidence>
<evidence type="ECO:0000256" key="6">
    <source>
        <dbReference type="ARBA" id="ARBA00022546"/>
    </source>
</evidence>
<dbReference type="InterPro" id="IPR000149">
    <property type="entry name" value="Hemagglutn_influenz_A"/>
</dbReference>
<reference evidence="30 31" key="1">
    <citation type="submission" date="2013-03" db="EMBL/GenBank/DDBJ databases">
        <title>The NIAID Influenza Genome Sequencing Project.</title>
        <authorList>
            <person name="Wentworth D.E."/>
            <person name="Dugan V."/>
            <person name="Halpin R."/>
            <person name="Lin X."/>
            <person name="Bera J."/>
            <person name="Wester E."/>
            <person name="Ghedin E."/>
            <person name="Fedorova N."/>
            <person name="Tsitrin T."/>
            <person name="Stockwell T."/>
            <person name="Amedeo P."/>
            <person name="Bishop B."/>
            <person name="Edworthy P."/>
            <person name="Gupta N."/>
            <person name="Katzel D."/>
            <person name="Li K."/>
            <person name="Schobel S."/>
            <person name="Shrivastava S."/>
            <person name="Thovarai V."/>
            <person name="Wang S."/>
            <person name="Hall J."/>
            <person name="Bao Y."/>
            <person name="Sanders R."/>
            <person name="Dernovoy D."/>
            <person name="Kiryutin B."/>
            <person name="Lipman D.J."/>
            <person name="Tatusova T."/>
        </authorList>
    </citation>
    <scope>NUCLEOTIDE SEQUENCE [LARGE SCALE GENOMIC DNA]</scope>
    <source>
        <strain evidence="30">A/American black duck/New Brunswick/00326/2010</strain>
    </source>
</reference>
<name>M1UYH6_9INFA</name>
<comment type="function">
    <text evidence="25 28">Binds to sialic acid-containing receptors on the cell surface, bringing about the attachment of the virus particle to the cell. This attachment induces virion internalization of about two third of the virus particles through clathrin-dependent endocytosis and about one third through a clathrin- and caveolin-independent pathway. Plays a major role in the determination of host range restriction and virulence. Class I viral fusion protein. Responsible for penetration of the virus into the cell cytoplasm by mediating the fusion of the membrane of the endocytosed virus particle with the endosomal membrane. Low pH in endosomes induces an irreversible conformational change in HA2, releasing the fusion hydrophobic peptide. Several trimers are required to form a competent fusion pore.</text>
</comment>
<evidence type="ECO:0000313" key="31">
    <source>
        <dbReference type="Proteomes" id="UP000138418"/>
    </source>
</evidence>
<evidence type="ECO:0000256" key="5">
    <source>
        <dbReference type="ARBA" id="ARBA00022511"/>
    </source>
</evidence>
<keyword evidence="9 27" id="KW-1162">Viral penetration into host cytoplasm</keyword>
<evidence type="ECO:0000256" key="23">
    <source>
        <dbReference type="ARBA" id="ARBA00023288"/>
    </source>
</evidence>
<evidence type="ECO:0000256" key="15">
    <source>
        <dbReference type="ARBA" id="ARBA00022879"/>
    </source>
</evidence>
<keyword evidence="4 27" id="KW-1170">Fusion of virus membrane with host endosomal membrane</keyword>
<accession>M1UYH6</accession>
<keyword evidence="21 27" id="KW-0325">Glycoprotein</keyword>
<keyword evidence="5 27" id="KW-1032">Host cell membrane</keyword>
<evidence type="ECO:0000256" key="27">
    <source>
        <dbReference type="HAMAP-Rule" id="MF_04072"/>
    </source>
</evidence>
<sequence length="566" mass="63246">MEAKLFVLFCTFTVLKADTICVGYHANNSTDTVDTVLEKNVTVTHSVNLLEDSHNGKLCSLNGIAPLQLGKCNVAGWLLGNPECDLLLTANSWSYIIETSNSENGTCYPGEFIDYEELREQLSSVSSFEKFEIFPKTNSWPNHETTKGVTAACSYSGASSFYRNLLWITKKGTSYPKLSKSYTNNKGKEVLVLWGVHHPPTTSEQQSLYQNTDAYVSVGSSKYNRRFTPEIAARPKVRGQAGRMNYYWTLLDQGDTITFEATGNLIAPWYAFALNKGSDSGIITSDAPVHNCDTRCQTPHGALNSSLPFQNVHPITIGECPKYVKSTKLRMATGLRNVPSIQSRGLFGAIAGFIEGGWTGMIDGWYGYHHQNEQGSGYAADQKSTQNAIDGITNKVNSVIEKMNTQFTAMGKEFNNLERRIENLNKKVDDGFLDVWTYNAELLVLLENERTLDFHDSNVRNLYERVRSQLRNNAKELGNGCFEFYHKCDDECMESVKNGTYDYPKYSEESKLNREEIDGVKLESMGIYQILAIYSTVASSLVLLVSLGAISFWMCSNGSLQCRICI</sequence>
<dbReference type="Gene3D" id="3.90.209.20">
    <property type="match status" value="1"/>
</dbReference>
<comment type="PTM">
    <text evidence="27">Palmitoylated.</text>
</comment>
<feature type="lipid moiety-binding region" description="S-palmitoyl cysteine; by host" evidence="27">
    <location>
        <position position="555"/>
    </location>
</feature>
<dbReference type="Gene3D" id="2.10.77.10">
    <property type="entry name" value="Hemagglutinin Chain A, Domain 2"/>
    <property type="match status" value="1"/>
</dbReference>
<keyword evidence="17 27" id="KW-1133">Transmembrane helix</keyword>
<dbReference type="InterPro" id="IPR008980">
    <property type="entry name" value="Capsid_hemagglutn"/>
</dbReference>
<keyword evidence="14 27" id="KW-1043">Host membrane</keyword>
<reference evidence="30 31" key="2">
    <citation type="submission" date="2013-03" db="EMBL/GenBank/DDBJ databases">
        <authorList>
            <consortium name="The NIAID Influenza Genome Sequencing Consortium"/>
        </authorList>
    </citation>
    <scope>NUCLEOTIDE SEQUENCE [LARGE SCALE GENOMIC DNA]</scope>
    <source>
        <strain evidence="30">A/American black duck/New Brunswick/00326/2010</strain>
    </source>
</reference>
<feature type="transmembrane region" description="Helical" evidence="27">
    <location>
        <begin position="531"/>
        <end position="554"/>
    </location>
</feature>
<evidence type="ECO:0000256" key="25">
    <source>
        <dbReference type="ARBA" id="ARBA00059860"/>
    </source>
</evidence>
<dbReference type="GO" id="GO:0019062">
    <property type="term" value="P:virion attachment to host cell"/>
    <property type="evidence" value="ECO:0007669"/>
    <property type="project" value="UniProtKB-KW"/>
</dbReference>
<dbReference type="GO" id="GO:0075512">
    <property type="term" value="P:clathrin-dependent endocytosis of virus by host cell"/>
    <property type="evidence" value="ECO:0007669"/>
    <property type="project" value="UniProtKB-UniRule"/>
</dbReference>
<feature type="lipid moiety-binding region" description="S-palmitoyl cysteine; by host" evidence="27">
    <location>
        <position position="565"/>
    </location>
</feature>
<evidence type="ECO:0000256" key="2">
    <source>
        <dbReference type="ARBA" id="ARBA00006321"/>
    </source>
</evidence>
<evidence type="ECO:0000256" key="20">
    <source>
        <dbReference type="ARBA" id="ARBA00023157"/>
    </source>
</evidence>
<evidence type="ECO:0000256" key="11">
    <source>
        <dbReference type="ARBA" id="ARBA00022729"/>
    </source>
</evidence>
<keyword evidence="13 27" id="KW-0946">Virion</keyword>
<evidence type="ECO:0000256" key="9">
    <source>
        <dbReference type="ARBA" id="ARBA00022595"/>
    </source>
</evidence>
<comment type="caution">
    <text evidence="27">Lacks conserved residue(s) required for the propagation of feature annotation.</text>
</comment>
<dbReference type="HAMAP" id="MF_04072">
    <property type="entry name" value="INFV_HEMA"/>
    <property type="match status" value="1"/>
</dbReference>
<dbReference type="GO" id="GO:0019064">
    <property type="term" value="P:fusion of virus membrane with host plasma membrane"/>
    <property type="evidence" value="ECO:0007669"/>
    <property type="project" value="InterPro"/>
</dbReference>
<comment type="subunit">
    <text evidence="26">Homotrimer of disulfide-linked HA1-HA2. Interacts with human CACNA1C.</text>
</comment>
<dbReference type="PRINTS" id="PR00329">
    <property type="entry name" value="HEMAGGLUTN12"/>
</dbReference>
<evidence type="ECO:0000256" key="18">
    <source>
        <dbReference type="ARBA" id="ARBA00023136"/>
    </source>
</evidence>
<evidence type="ECO:0000256" key="7">
    <source>
        <dbReference type="ARBA" id="ARBA00022570"/>
    </source>
</evidence>
<dbReference type="InterPro" id="IPR013828">
    <property type="entry name" value="Hemagglutn_HA1_a/b_dom_sf"/>
</dbReference>
<feature type="site" description="Cleavage; by host" evidence="27">
    <location>
        <begin position="344"/>
        <end position="345"/>
    </location>
</feature>
<feature type="chain" id="PRO_5023334072" description="Hemagglutinin HA2 chain" evidence="27">
    <location>
        <begin position="345"/>
        <end position="566"/>
    </location>
</feature>
<keyword evidence="24 27" id="KW-1160">Virus entry into host cell</keyword>
<keyword evidence="3 27" id="KW-1168">Fusion of virus membrane with host membrane</keyword>
<feature type="disulfide bond" evidence="27">
    <location>
        <begin position="488"/>
        <end position="492"/>
    </location>
</feature>
<keyword evidence="18 27" id="KW-0472">Membrane</keyword>
<evidence type="ECO:0000256" key="17">
    <source>
        <dbReference type="ARBA" id="ARBA00022989"/>
    </source>
</evidence>
<dbReference type="GO" id="GO:0046761">
    <property type="term" value="P:viral budding from plasma membrane"/>
    <property type="evidence" value="ECO:0007669"/>
    <property type="project" value="UniProtKB-UniRule"/>
</dbReference>
<dbReference type="SUPFAM" id="SSF58064">
    <property type="entry name" value="Influenza hemagglutinin (stalk)"/>
    <property type="match status" value="1"/>
</dbReference>
<evidence type="ECO:0000256" key="24">
    <source>
        <dbReference type="ARBA" id="ARBA00023296"/>
    </source>
</evidence>
<evidence type="ECO:0000256" key="14">
    <source>
        <dbReference type="ARBA" id="ARBA00022870"/>
    </source>
</evidence>
<protein>
    <recommendedName>
        <fullName evidence="27">Hemagglutinin</fullName>
    </recommendedName>
    <component>
        <recommendedName>
            <fullName evidence="27">Hemagglutinin HA1 chain</fullName>
        </recommendedName>
    </component>
    <component>
        <recommendedName>
            <fullName evidence="27">Hemagglutinin HA2 chain</fullName>
        </recommendedName>
    </component>
</protein>
<dbReference type="GO" id="GO:0055036">
    <property type="term" value="C:virion membrane"/>
    <property type="evidence" value="ECO:0007669"/>
    <property type="project" value="UniProtKB-SubCell"/>
</dbReference>
<evidence type="ECO:0000313" key="30">
    <source>
        <dbReference type="EMBL" id="AGG82811.1"/>
    </source>
</evidence>
<proteinExistence type="inferred from homology"/>
<keyword evidence="7 27" id="KW-1165">Clathrin-mediated endocytosis of virus by host</keyword>
<dbReference type="GO" id="GO:0039654">
    <property type="term" value="P:fusion of virus membrane with host endosome membrane"/>
    <property type="evidence" value="ECO:0007669"/>
    <property type="project" value="UniProtKB-UniRule"/>
</dbReference>
<keyword evidence="23 27" id="KW-0449">Lipoprotein</keyword>
<feature type="disulfide bond" evidence="27">
    <location>
        <begin position="296"/>
        <end position="320"/>
    </location>
</feature>
<dbReference type="EMBL" id="CY138664">
    <property type="protein sequence ID" value="AGG82811.1"/>
    <property type="molecule type" value="Viral_cRNA"/>
</dbReference>
<evidence type="ECO:0000256" key="28">
    <source>
        <dbReference type="RuleBase" id="RU003324"/>
    </source>
</evidence>
<comment type="subcellular location">
    <subcellularLocation>
        <location evidence="1 27">Host apical cell membrane</location>
        <topology evidence="1 27">Single-pass type I membrane protein</topology>
    </subcellularLocation>
    <subcellularLocation>
        <location evidence="27">Virion membrane</location>
        <topology evidence="27">Single-pass type I membrane protein</topology>
    </subcellularLocation>
    <text evidence="27">Targeted to the apical plasma membrane in epithelial polarized cells through a signal present in the transmembrane domain. Associated with glycosphingolipid- and cholesterol-enriched detergent-resistant lipid rafts.</text>
</comment>
<dbReference type="InterPro" id="IPR001364">
    <property type="entry name" value="Hemagglutn_influenz_A/B"/>
</dbReference>
<feature type="disulfide bond" evidence="27">
    <location>
        <begin position="72"/>
        <end position="84"/>
    </location>
</feature>
<keyword evidence="6 27" id="KW-0348">Hemagglutinin</keyword>
<dbReference type="PRINTS" id="PR00330">
    <property type="entry name" value="HEMAGGLUTN1"/>
</dbReference>
<gene>
    <name evidence="27 30" type="primary">HA</name>
</gene>
<feature type="lipid moiety-binding region" description="S-palmitoyl cysteine; by host" evidence="27">
    <location>
        <position position="562"/>
    </location>
</feature>
<dbReference type="GO" id="GO:0046789">
    <property type="term" value="F:host cell surface receptor binding"/>
    <property type="evidence" value="ECO:0007669"/>
    <property type="project" value="UniProtKB-UniRule"/>
</dbReference>
<dbReference type="Proteomes" id="UP000138418">
    <property type="component" value="Genome"/>
</dbReference>
<dbReference type="GO" id="GO:0019031">
    <property type="term" value="C:viral envelope"/>
    <property type="evidence" value="ECO:0007669"/>
    <property type="project" value="UniProtKB-UniRule"/>
</dbReference>
<evidence type="ECO:0000256" key="16">
    <source>
        <dbReference type="ARBA" id="ARBA00022890"/>
    </source>
</evidence>
<evidence type="ECO:0000256" key="19">
    <source>
        <dbReference type="ARBA" id="ARBA00023139"/>
    </source>
</evidence>
<comment type="PTM">
    <text evidence="27">In natural infection, inactive HA is matured into HA1 and HA2 outside the cell by one or more trypsin-like, arginine-specific endoprotease secreted by the bronchial epithelial cells. One identified protease that may be involved in this process is secreted in lungs by club cells.</text>
</comment>
<dbReference type="GO" id="GO:0016020">
    <property type="term" value="C:membrane"/>
    <property type="evidence" value="ECO:0007669"/>
    <property type="project" value="UniProtKB-UniRule"/>
</dbReference>
<keyword evidence="29" id="KW-0175">Coiled coil</keyword>
<feature type="coiled-coil region" evidence="29">
    <location>
        <begin position="400"/>
        <end position="427"/>
    </location>
</feature>
<keyword evidence="15 27" id="KW-0261">Viral envelope protein</keyword>
<keyword evidence="10 27" id="KW-0812">Transmembrane</keyword>
<keyword evidence="11 27" id="KW-0732">Signal</keyword>
<keyword evidence="22 27" id="KW-1167">Clathrin- and caveolin-independent endocytosis of virus by host</keyword>
<dbReference type="SUPFAM" id="SSF49818">
    <property type="entry name" value="Viral protein domain"/>
    <property type="match status" value="1"/>
</dbReference>
<evidence type="ECO:0000256" key="26">
    <source>
        <dbReference type="ARBA" id="ARBA00064035"/>
    </source>
</evidence>
<evidence type="ECO:0000256" key="1">
    <source>
        <dbReference type="ARBA" id="ARBA00004310"/>
    </source>
</evidence>
<evidence type="ECO:0000256" key="10">
    <source>
        <dbReference type="ARBA" id="ARBA00022692"/>
    </source>
</evidence>
<evidence type="ECO:0000256" key="29">
    <source>
        <dbReference type="SAM" id="Coils"/>
    </source>
</evidence>
<keyword evidence="20 27" id="KW-1015">Disulfide bond</keyword>
<dbReference type="FunFam" id="3.90.20.10:FF:000002">
    <property type="entry name" value="Hemagglutinin"/>
    <property type="match status" value="1"/>
</dbReference>
<comment type="function">
    <text evidence="27">Binds to sialic acid-containing receptors on the cell surface, bringing about the attachment of the virus particle to the cell. This attachment induces virion internalization either through clathrin-dependent endocytosis or through clathrin- and caveolin-independent pathway. Plays a major role in the determination of host range restriction and virulence. Class I viral fusion protein. Responsible for penetration of the virus into the cell cytoplasm by mediating the fusion of the membrane of the endocytosed virus particle with the endosomal membrane. Low pH in endosomes induces an irreversible conformational change in HA2, releasing the fusion hydrophobic peptide. Several trimers are required to form a competent fusion pore.</text>
</comment>
<evidence type="ECO:0000256" key="12">
    <source>
        <dbReference type="ARBA" id="ARBA00022804"/>
    </source>
</evidence>
<comment type="similarity">
    <text evidence="2 27 28">Belongs to the influenza viruses hemagglutinin family.</text>
</comment>
<dbReference type="Gene3D" id="3.90.20.10">
    <property type="match status" value="1"/>
</dbReference>
<evidence type="ECO:0000256" key="3">
    <source>
        <dbReference type="ARBA" id="ARBA00022506"/>
    </source>
</evidence>
<organism evidence="30 31">
    <name type="scientific">Influenza A virus</name>
    <name type="common">A/American black duck/New Brunswick/00326/2010(H1N1)</name>
    <dbReference type="NCBI Taxonomy" id="1284918"/>
    <lineage>
        <taxon>Viruses</taxon>
        <taxon>Riboviria</taxon>
        <taxon>Orthornavirae</taxon>
        <taxon>Negarnaviricota</taxon>
        <taxon>Polyploviricotina</taxon>
        <taxon>Insthoviricetes</taxon>
        <taxon>Articulavirales</taxon>
        <taxon>Orthomyxoviridae</taxon>
        <taxon>Alphainfluenzavirus</taxon>
        <taxon>Alphainfluenzavirus influenzae</taxon>
        <taxon>Influenza A virus</taxon>
    </lineage>
</organism>
<dbReference type="GO" id="GO:0020002">
    <property type="term" value="C:host cell plasma membrane"/>
    <property type="evidence" value="ECO:0007669"/>
    <property type="project" value="UniProtKB-SubCell"/>
</dbReference>